<dbReference type="PROSITE" id="PS51675">
    <property type="entry name" value="SAM_MT_TRM10"/>
    <property type="match status" value="1"/>
</dbReference>
<dbReference type="Gene3D" id="3.40.1280.30">
    <property type="match status" value="1"/>
</dbReference>
<name>A0AAV7KIA2_9METZ</name>
<accession>A0AAV7KIA2</accession>
<protein>
    <recommendedName>
        <fullName evidence="1">tRNA (guanine(9)-N(1))-methyltransferase</fullName>
        <ecNumber evidence="1">2.1.1.221</ecNumber>
    </recommendedName>
</protein>
<reference evidence="7 8" key="1">
    <citation type="journal article" date="2023" name="BMC Biol.">
        <title>The compact genome of the sponge Oopsacas minuta (Hexactinellida) is lacking key metazoan core genes.</title>
        <authorList>
            <person name="Santini S."/>
            <person name="Schenkelaars Q."/>
            <person name="Jourda C."/>
            <person name="Duchesne M."/>
            <person name="Belahbib H."/>
            <person name="Rocher C."/>
            <person name="Selva M."/>
            <person name="Riesgo A."/>
            <person name="Vervoort M."/>
            <person name="Leys S.P."/>
            <person name="Kodjabachian L."/>
            <person name="Le Bivic A."/>
            <person name="Borchiellini C."/>
            <person name="Claverie J.M."/>
            <person name="Renard E."/>
        </authorList>
    </citation>
    <scope>NUCLEOTIDE SEQUENCE [LARGE SCALE GENOMIC DNA]</scope>
    <source>
        <strain evidence="7">SPO-2</strain>
    </source>
</reference>
<proteinExistence type="predicted"/>
<dbReference type="PANTHER" id="PTHR13563:SF13">
    <property type="entry name" value="TRNA METHYLTRANSFERASE 10 HOMOLOG A"/>
    <property type="match status" value="1"/>
</dbReference>
<evidence type="ECO:0000256" key="5">
    <source>
        <dbReference type="ARBA" id="ARBA00048434"/>
    </source>
</evidence>
<sequence length="323" mass="36887">MIRHSICIINGVQLNNSRFLSTINTDVTATKPSDNSTIDLPDYRILPEDASRIPINSPYYLYNVDPAQMSKNFMKGVFNFHRKKLLRKEKYDKLALESNEATDLASQPTKEKKRRLFRYNLLDCNALPHRIAIDYSYSHLMTSIEMSQNAKQMLHILKSNSISPTPVQLHITNYQGCIRDHLLHRGKKLREDSVHVSSLYLTEVFNRKEIVYLSGDSDNVLETIDPSLVYVIGGLVDSRRNIKGASLTAAIDAGVRHARLPLDEYIIQDMPRPIPVNQIFYMLSKFILCNSWLHAISSTIPPKRIVAVRVRAPLGTHKPTLYN</sequence>
<dbReference type="GO" id="GO:0005634">
    <property type="term" value="C:nucleus"/>
    <property type="evidence" value="ECO:0007669"/>
    <property type="project" value="TreeGrafter"/>
</dbReference>
<evidence type="ECO:0000256" key="4">
    <source>
        <dbReference type="ARBA" id="ARBA00022691"/>
    </source>
</evidence>
<dbReference type="InterPro" id="IPR007356">
    <property type="entry name" value="tRNA_m1G_MeTrfase_euk"/>
</dbReference>
<comment type="catalytic activity">
    <reaction evidence="5">
        <text>guanosine(9) in tRNA + S-adenosyl-L-methionine = N(1)-methylguanosine(9) in tRNA + S-adenosyl-L-homocysteine + H(+)</text>
        <dbReference type="Rhea" id="RHEA:43156"/>
        <dbReference type="Rhea" id="RHEA-COMP:10367"/>
        <dbReference type="Rhea" id="RHEA-COMP:10368"/>
        <dbReference type="ChEBI" id="CHEBI:15378"/>
        <dbReference type="ChEBI" id="CHEBI:57856"/>
        <dbReference type="ChEBI" id="CHEBI:59789"/>
        <dbReference type="ChEBI" id="CHEBI:73542"/>
        <dbReference type="ChEBI" id="CHEBI:74269"/>
        <dbReference type="EC" id="2.1.1.221"/>
    </reaction>
</comment>
<keyword evidence="4" id="KW-0949">S-adenosyl-L-methionine</keyword>
<dbReference type="InterPro" id="IPR038459">
    <property type="entry name" value="MT_TRM10-typ_sf"/>
</dbReference>
<evidence type="ECO:0000313" key="7">
    <source>
        <dbReference type="EMBL" id="KAI6660841.1"/>
    </source>
</evidence>
<dbReference type="EC" id="2.1.1.221" evidence="1"/>
<dbReference type="GO" id="GO:0000049">
    <property type="term" value="F:tRNA binding"/>
    <property type="evidence" value="ECO:0007669"/>
    <property type="project" value="TreeGrafter"/>
</dbReference>
<dbReference type="InterPro" id="IPR028564">
    <property type="entry name" value="MT_TRM10-typ"/>
</dbReference>
<evidence type="ECO:0000259" key="6">
    <source>
        <dbReference type="PROSITE" id="PS51675"/>
    </source>
</evidence>
<evidence type="ECO:0000256" key="3">
    <source>
        <dbReference type="ARBA" id="ARBA00022679"/>
    </source>
</evidence>
<dbReference type="GO" id="GO:0002939">
    <property type="term" value="P:tRNA N1-guanine methylation"/>
    <property type="evidence" value="ECO:0007669"/>
    <property type="project" value="TreeGrafter"/>
</dbReference>
<dbReference type="CDD" id="cd18089">
    <property type="entry name" value="SPOUT_Trm10-like"/>
    <property type="match status" value="1"/>
</dbReference>
<evidence type="ECO:0000313" key="8">
    <source>
        <dbReference type="Proteomes" id="UP001165289"/>
    </source>
</evidence>
<feature type="domain" description="SAM-dependent MTase TRM10-type" evidence="6">
    <location>
        <begin position="112"/>
        <end position="307"/>
    </location>
</feature>
<dbReference type="Proteomes" id="UP001165289">
    <property type="component" value="Unassembled WGS sequence"/>
</dbReference>
<dbReference type="GO" id="GO:0052905">
    <property type="term" value="F:tRNA (guanosine(9)-N1)-methyltransferase activity"/>
    <property type="evidence" value="ECO:0007669"/>
    <property type="project" value="UniProtKB-EC"/>
</dbReference>
<evidence type="ECO:0000256" key="1">
    <source>
        <dbReference type="ARBA" id="ARBA00012797"/>
    </source>
</evidence>
<dbReference type="EMBL" id="JAKMXF010000022">
    <property type="protein sequence ID" value="KAI6660841.1"/>
    <property type="molecule type" value="Genomic_DNA"/>
</dbReference>
<organism evidence="7 8">
    <name type="scientific">Oopsacas minuta</name>
    <dbReference type="NCBI Taxonomy" id="111878"/>
    <lineage>
        <taxon>Eukaryota</taxon>
        <taxon>Metazoa</taxon>
        <taxon>Porifera</taxon>
        <taxon>Hexactinellida</taxon>
        <taxon>Hexasterophora</taxon>
        <taxon>Lyssacinosida</taxon>
        <taxon>Leucopsacidae</taxon>
        <taxon>Oopsacas</taxon>
    </lineage>
</organism>
<comment type="caution">
    <text evidence="7">The sequence shown here is derived from an EMBL/GenBank/DDBJ whole genome shotgun (WGS) entry which is preliminary data.</text>
</comment>
<dbReference type="PANTHER" id="PTHR13563">
    <property type="entry name" value="TRNA (GUANINE-9-) METHYLTRANSFERASE"/>
    <property type="match status" value="1"/>
</dbReference>
<keyword evidence="3" id="KW-0808">Transferase</keyword>
<keyword evidence="8" id="KW-1185">Reference proteome</keyword>
<gene>
    <name evidence="7" type="ORF">LOD99_13565</name>
</gene>
<keyword evidence="2" id="KW-0489">Methyltransferase</keyword>
<dbReference type="AlphaFoldDB" id="A0AAV7KIA2"/>
<evidence type="ECO:0000256" key="2">
    <source>
        <dbReference type="ARBA" id="ARBA00022603"/>
    </source>
</evidence>